<keyword evidence="1" id="KW-0863">Zinc-finger</keyword>
<dbReference type="GO" id="GO:0008270">
    <property type="term" value="F:zinc ion binding"/>
    <property type="evidence" value="ECO:0007669"/>
    <property type="project" value="UniProtKB-KW"/>
</dbReference>
<protein>
    <submittedName>
        <fullName evidence="3">Metal-binding protein</fullName>
    </submittedName>
</protein>
<evidence type="ECO:0000313" key="3">
    <source>
        <dbReference type="EMBL" id="HHP67746.1"/>
    </source>
</evidence>
<accession>A0A7J3XYJ5</accession>
<proteinExistence type="predicted"/>
<keyword evidence="1" id="KW-0862">Zinc</keyword>
<reference evidence="3" key="1">
    <citation type="journal article" date="2020" name="mSystems">
        <title>Genome- and Community-Level Interaction Insights into Carbon Utilization and Element Cycling Functions of Hydrothermarchaeota in Hydrothermal Sediment.</title>
        <authorList>
            <person name="Zhou Z."/>
            <person name="Liu Y."/>
            <person name="Xu W."/>
            <person name="Pan J."/>
            <person name="Luo Z.H."/>
            <person name="Li M."/>
        </authorList>
    </citation>
    <scope>NUCLEOTIDE SEQUENCE [LARGE SCALE GENOMIC DNA]</scope>
    <source>
        <strain evidence="3">SpSt-110</strain>
    </source>
</reference>
<name>A0A7J3XYJ5_9CREN</name>
<dbReference type="InterPro" id="IPR007527">
    <property type="entry name" value="Znf_SWIM"/>
</dbReference>
<organism evidence="3">
    <name type="scientific">Thermogladius calderae</name>
    <dbReference type="NCBI Taxonomy" id="1200300"/>
    <lineage>
        <taxon>Archaea</taxon>
        <taxon>Thermoproteota</taxon>
        <taxon>Thermoprotei</taxon>
        <taxon>Desulfurococcales</taxon>
        <taxon>Desulfurococcaceae</taxon>
        <taxon>Thermogladius</taxon>
    </lineage>
</organism>
<evidence type="ECO:0000256" key="1">
    <source>
        <dbReference type="PROSITE-ProRule" id="PRU00325"/>
    </source>
</evidence>
<dbReference type="PROSITE" id="PS50966">
    <property type="entry name" value="ZF_SWIM"/>
    <property type="match status" value="1"/>
</dbReference>
<dbReference type="AlphaFoldDB" id="A0A7J3XYJ5"/>
<gene>
    <name evidence="3" type="ORF">ENM60_02995</name>
</gene>
<dbReference type="EMBL" id="DRYK01000038">
    <property type="protein sequence ID" value="HHP67746.1"/>
    <property type="molecule type" value="Genomic_DNA"/>
</dbReference>
<comment type="caution">
    <text evidence="3">The sequence shown here is derived from an EMBL/GenBank/DDBJ whole genome shotgun (WGS) entry which is preliminary data.</text>
</comment>
<sequence>MAEDNKCTVQGSLRSVIEEAEKLEQYDEQALRRFIRLQVQNVDLNTWVYLGPSGDYVLVPGLFCSCNDFTIRVIGKREKCYCKHLVEQAVSERKKLYKTVNLESFEEYVKILNEVFTQNLTSTLRRRLYSR</sequence>
<evidence type="ECO:0000259" key="2">
    <source>
        <dbReference type="PROSITE" id="PS50966"/>
    </source>
</evidence>
<feature type="domain" description="SWIM-type" evidence="2">
    <location>
        <begin position="56"/>
        <end position="93"/>
    </location>
</feature>
<keyword evidence="1" id="KW-0479">Metal-binding</keyword>